<dbReference type="RefSeq" id="WP_238858180.1">
    <property type="nucleotide sequence ID" value="NZ_FOFG01000003.1"/>
</dbReference>
<protein>
    <submittedName>
        <fullName evidence="6">Creatinine amidohydrolase</fullName>
    </submittedName>
</protein>
<keyword evidence="3 6" id="KW-0378">Hydrolase</keyword>
<evidence type="ECO:0000256" key="2">
    <source>
        <dbReference type="ARBA" id="ARBA00022723"/>
    </source>
</evidence>
<reference evidence="6 7" key="1">
    <citation type="submission" date="2016-10" db="EMBL/GenBank/DDBJ databases">
        <authorList>
            <person name="de Groot N.N."/>
        </authorList>
    </citation>
    <scope>NUCLEOTIDE SEQUENCE [LARGE SCALE GENOMIC DNA]</scope>
    <source>
        <strain evidence="6 7">A52C2</strain>
    </source>
</reference>
<dbReference type="GO" id="GO:0009231">
    <property type="term" value="P:riboflavin biosynthetic process"/>
    <property type="evidence" value="ECO:0007669"/>
    <property type="project" value="TreeGrafter"/>
</dbReference>
<dbReference type="InterPro" id="IPR003785">
    <property type="entry name" value="Creatininase/forma_Hydrolase"/>
</dbReference>
<dbReference type="STRING" id="1855383.SAMN05216548_10396"/>
<dbReference type="GO" id="GO:0016811">
    <property type="term" value="F:hydrolase activity, acting on carbon-nitrogen (but not peptide) bonds, in linear amides"/>
    <property type="evidence" value="ECO:0007669"/>
    <property type="project" value="TreeGrafter"/>
</dbReference>
<proteinExistence type="inferred from homology"/>
<sequence>MTTPAFPRTLLWQDLTSDELAAARDAGAMVVVPVGAIEQHAAHLPVETDARLATMVTRMAARRVSALPVIVAPTLPFGFSPHHLSHPGTISFGLETYLAALGDIAKSIANSGFRRIVLVNGHGGNNAPLRSKVGQLVTDGYPVATVEYWVPGESRWIPKLLGALKRGGHACEQETALMMVLADNEAEKRRIAEAAKDMKPRVIQPWIAPGYAEDPITEAGAAWPPIFQADDGGYYGDPAAATAETGEVILEIIVERLARFLTGFAAAPLRLGVSRDPARPLISEPLISGTAGASS</sequence>
<dbReference type="EMBL" id="FOFG01000003">
    <property type="protein sequence ID" value="SEQ21903.1"/>
    <property type="molecule type" value="Genomic_DNA"/>
</dbReference>
<accession>A0A1H9E9H4</accession>
<dbReference type="GO" id="GO:0046872">
    <property type="term" value="F:metal ion binding"/>
    <property type="evidence" value="ECO:0007669"/>
    <property type="project" value="UniProtKB-KW"/>
</dbReference>
<evidence type="ECO:0000313" key="7">
    <source>
        <dbReference type="Proteomes" id="UP000199647"/>
    </source>
</evidence>
<evidence type="ECO:0000256" key="5">
    <source>
        <dbReference type="ARBA" id="ARBA00024029"/>
    </source>
</evidence>
<gene>
    <name evidence="6" type="ORF">SAMN05216548_10396</name>
</gene>
<keyword evidence="2" id="KW-0479">Metal-binding</keyword>
<keyword evidence="7" id="KW-1185">Reference proteome</keyword>
<dbReference type="InterPro" id="IPR024087">
    <property type="entry name" value="Creatininase-like_sf"/>
</dbReference>
<comment type="similarity">
    <text evidence="5">Belongs to the creatininase superfamily.</text>
</comment>
<comment type="cofactor">
    <cofactor evidence="1">
        <name>Zn(2+)</name>
        <dbReference type="ChEBI" id="CHEBI:29105"/>
    </cofactor>
</comment>
<name>A0A1H9E9H4_9HYPH</name>
<evidence type="ECO:0000256" key="1">
    <source>
        <dbReference type="ARBA" id="ARBA00001947"/>
    </source>
</evidence>
<dbReference type="Pfam" id="PF02633">
    <property type="entry name" value="Creatininase"/>
    <property type="match status" value="1"/>
</dbReference>
<dbReference type="Proteomes" id="UP000199647">
    <property type="component" value="Unassembled WGS sequence"/>
</dbReference>
<dbReference type="PANTHER" id="PTHR35005">
    <property type="entry name" value="3-DEHYDRO-SCYLLO-INOSOSE HYDROLASE"/>
    <property type="match status" value="1"/>
</dbReference>
<evidence type="ECO:0000256" key="4">
    <source>
        <dbReference type="ARBA" id="ARBA00022833"/>
    </source>
</evidence>
<organism evidence="6 7">
    <name type="scientific">Faunimonas pinastri</name>
    <dbReference type="NCBI Taxonomy" id="1855383"/>
    <lineage>
        <taxon>Bacteria</taxon>
        <taxon>Pseudomonadati</taxon>
        <taxon>Pseudomonadota</taxon>
        <taxon>Alphaproteobacteria</taxon>
        <taxon>Hyphomicrobiales</taxon>
        <taxon>Afifellaceae</taxon>
        <taxon>Faunimonas</taxon>
    </lineage>
</organism>
<dbReference type="Gene3D" id="3.40.50.10310">
    <property type="entry name" value="Creatininase"/>
    <property type="match status" value="1"/>
</dbReference>
<evidence type="ECO:0000256" key="3">
    <source>
        <dbReference type="ARBA" id="ARBA00022801"/>
    </source>
</evidence>
<evidence type="ECO:0000313" key="6">
    <source>
        <dbReference type="EMBL" id="SEQ21903.1"/>
    </source>
</evidence>
<dbReference type="PANTHER" id="PTHR35005:SF1">
    <property type="entry name" value="2-AMINO-5-FORMYLAMINO-6-RIBOSYLAMINOPYRIMIDIN-4(3H)-ONE 5'-MONOPHOSPHATE DEFORMYLASE"/>
    <property type="match status" value="1"/>
</dbReference>
<dbReference type="AlphaFoldDB" id="A0A1H9E9H4"/>
<dbReference type="SUPFAM" id="SSF102215">
    <property type="entry name" value="Creatininase"/>
    <property type="match status" value="1"/>
</dbReference>
<keyword evidence="4" id="KW-0862">Zinc</keyword>